<evidence type="ECO:0000259" key="4">
    <source>
        <dbReference type="Pfam" id="PF00561"/>
    </source>
</evidence>
<dbReference type="Pfam" id="PF00561">
    <property type="entry name" value="Abhydrolase_1"/>
    <property type="match status" value="1"/>
</dbReference>
<dbReference type="Gene3D" id="3.40.50.1820">
    <property type="entry name" value="alpha/beta hydrolase"/>
    <property type="match status" value="1"/>
</dbReference>
<sequence length="579" mass="63755">MAHIPVVSRLRVSEYFDLALALLAILLEQVLRVTIAVFPSRTVDYVRYKAIPSIPRVFRGFMDHDGHDDDEPIDPIADMTHIRDMVEHFGFPLEEHLVYSDGYCLGIHRIPHGPFPPPVGAPESSTGAPRANGSAKGSLSSSADDVMVLPPTPISVHGRLVVLLWHGFMMCSEVWVCSRTNSLAFMLAEDGYDVWLGNNRGNKYAFKHLSKNPNDAEFWDFSLDHYTQDLSNVVDYILAQTGQPSLIYVGFSQGTAQLFAALSSNPALNQKIRLACCLAPTGKPHDLKHSLVASLVKSSPSLLYLLFGRKSAIPSVFFWQRVFARHMFIRVMDASMAFLFSWTNSEMSRSAKLSHYYHLYSPASVKSVVHWFQIIRGSFSMYDDAPGLLAPHALTHVPASYPLRNIKTPIALFYGGRDTLSDLGFLLSQLPTPAFVLKVQEYEHLDCLWASSAHSRLFPAVVGVMRALGAQHPDGTRAEVPRDLVADEVVAEALAHGTAQLGVLEMATRAEDETVLETVAKLRGVRKRVVAAAPRGGTMRDGTRVVAHGAGKKLAARGHGRHVQVAARAEREVSESGSE</sequence>
<dbReference type="OMA" id="HIWTEDG"/>
<proteinExistence type="predicted"/>
<dbReference type="PANTHER" id="PTHR11005">
    <property type="entry name" value="LYSOSOMAL ACID LIPASE-RELATED"/>
    <property type="match status" value="1"/>
</dbReference>
<dbReference type="VEuPathDB" id="FungiDB:AMAG_15067"/>
<dbReference type="OrthoDB" id="9974421at2759"/>
<dbReference type="SUPFAM" id="SSF53474">
    <property type="entry name" value="alpha/beta-Hydrolases"/>
    <property type="match status" value="1"/>
</dbReference>
<dbReference type="GO" id="GO:0016042">
    <property type="term" value="P:lipid catabolic process"/>
    <property type="evidence" value="ECO:0007669"/>
    <property type="project" value="UniProtKB-KW"/>
</dbReference>
<reference evidence="6" key="2">
    <citation type="submission" date="2009-11" db="EMBL/GenBank/DDBJ databases">
        <title>The Genome Sequence of Allomyces macrogynus strain ATCC 38327.</title>
        <authorList>
            <consortium name="The Broad Institute Genome Sequencing Platform"/>
            <person name="Russ C."/>
            <person name="Cuomo C."/>
            <person name="Shea T."/>
            <person name="Young S.K."/>
            <person name="Zeng Q."/>
            <person name="Koehrsen M."/>
            <person name="Haas B."/>
            <person name="Borodovsky M."/>
            <person name="Guigo R."/>
            <person name="Alvarado L."/>
            <person name="Berlin A."/>
            <person name="Borenstein D."/>
            <person name="Chen Z."/>
            <person name="Engels R."/>
            <person name="Freedman E."/>
            <person name="Gellesch M."/>
            <person name="Goldberg J."/>
            <person name="Griggs A."/>
            <person name="Gujja S."/>
            <person name="Heiman D."/>
            <person name="Hepburn T."/>
            <person name="Howarth C."/>
            <person name="Jen D."/>
            <person name="Larson L."/>
            <person name="Lewis B."/>
            <person name="Mehta T."/>
            <person name="Park D."/>
            <person name="Pearson M."/>
            <person name="Roberts A."/>
            <person name="Saif S."/>
            <person name="Shenoy N."/>
            <person name="Sisk P."/>
            <person name="Stolte C."/>
            <person name="Sykes S."/>
            <person name="Walk T."/>
            <person name="White J."/>
            <person name="Yandava C."/>
            <person name="Burger G."/>
            <person name="Gray M.W."/>
            <person name="Holland P.W.H."/>
            <person name="King N."/>
            <person name="Lang F.B.F."/>
            <person name="Roger A.J."/>
            <person name="Ruiz-Trillo I."/>
            <person name="Lander E."/>
            <person name="Nusbaum C."/>
        </authorList>
    </citation>
    <scope>NUCLEOTIDE SEQUENCE [LARGE SCALE GENOMIC DNA]</scope>
    <source>
        <strain evidence="6">ATCC 38327</strain>
    </source>
</reference>
<name>A0A0L0T5L9_ALLM3</name>
<evidence type="ECO:0000256" key="3">
    <source>
        <dbReference type="SAM" id="MobiDB-lite"/>
    </source>
</evidence>
<dbReference type="Proteomes" id="UP000054350">
    <property type="component" value="Unassembled WGS sequence"/>
</dbReference>
<protein>
    <recommendedName>
        <fullName evidence="4">AB hydrolase-1 domain-containing protein</fullName>
    </recommendedName>
</protein>
<organism evidence="5 6">
    <name type="scientific">Allomyces macrogynus (strain ATCC 38327)</name>
    <name type="common">Allomyces javanicus var. macrogynus</name>
    <dbReference type="NCBI Taxonomy" id="578462"/>
    <lineage>
        <taxon>Eukaryota</taxon>
        <taxon>Fungi</taxon>
        <taxon>Fungi incertae sedis</taxon>
        <taxon>Blastocladiomycota</taxon>
        <taxon>Blastocladiomycetes</taxon>
        <taxon>Blastocladiales</taxon>
        <taxon>Blastocladiaceae</taxon>
        <taxon>Allomyces</taxon>
    </lineage>
</organism>
<dbReference type="STRING" id="578462.A0A0L0T5L9"/>
<evidence type="ECO:0000313" key="5">
    <source>
        <dbReference type="EMBL" id="KNE70088.1"/>
    </source>
</evidence>
<reference evidence="5 6" key="1">
    <citation type="submission" date="2009-11" db="EMBL/GenBank/DDBJ databases">
        <title>Annotation of Allomyces macrogynus ATCC 38327.</title>
        <authorList>
            <consortium name="The Broad Institute Genome Sequencing Platform"/>
            <person name="Russ C."/>
            <person name="Cuomo C."/>
            <person name="Burger G."/>
            <person name="Gray M.W."/>
            <person name="Holland P.W.H."/>
            <person name="King N."/>
            <person name="Lang F.B.F."/>
            <person name="Roger A.J."/>
            <person name="Ruiz-Trillo I."/>
            <person name="Young S.K."/>
            <person name="Zeng Q."/>
            <person name="Gargeya S."/>
            <person name="Fitzgerald M."/>
            <person name="Haas B."/>
            <person name="Abouelleil A."/>
            <person name="Alvarado L."/>
            <person name="Arachchi H.M."/>
            <person name="Berlin A."/>
            <person name="Chapman S.B."/>
            <person name="Gearin G."/>
            <person name="Goldberg J."/>
            <person name="Griggs A."/>
            <person name="Gujja S."/>
            <person name="Hansen M."/>
            <person name="Heiman D."/>
            <person name="Howarth C."/>
            <person name="Larimer J."/>
            <person name="Lui A."/>
            <person name="MacDonald P.J.P."/>
            <person name="McCowen C."/>
            <person name="Montmayeur A."/>
            <person name="Murphy C."/>
            <person name="Neiman D."/>
            <person name="Pearson M."/>
            <person name="Priest M."/>
            <person name="Roberts A."/>
            <person name="Saif S."/>
            <person name="Shea T."/>
            <person name="Sisk P."/>
            <person name="Stolte C."/>
            <person name="Sykes S."/>
            <person name="Wortman J."/>
            <person name="Nusbaum C."/>
            <person name="Birren B."/>
        </authorList>
    </citation>
    <scope>NUCLEOTIDE SEQUENCE [LARGE SCALE GENOMIC DNA]</scope>
    <source>
        <strain evidence="5 6">ATCC 38327</strain>
    </source>
</reference>
<keyword evidence="6" id="KW-1185">Reference proteome</keyword>
<accession>A0A0L0T5L9</accession>
<dbReference type="InterPro" id="IPR029058">
    <property type="entry name" value="AB_hydrolase_fold"/>
</dbReference>
<dbReference type="AlphaFoldDB" id="A0A0L0T5L9"/>
<keyword evidence="2" id="KW-0443">Lipid metabolism</keyword>
<feature type="domain" description="AB hydrolase-1" evidence="4">
    <location>
        <begin position="161"/>
        <end position="449"/>
    </location>
</feature>
<gene>
    <name evidence="5" type="ORF">AMAG_15067</name>
</gene>
<evidence type="ECO:0000256" key="1">
    <source>
        <dbReference type="ARBA" id="ARBA00022963"/>
    </source>
</evidence>
<feature type="region of interest" description="Disordered" evidence="3">
    <location>
        <begin position="116"/>
        <end position="142"/>
    </location>
</feature>
<evidence type="ECO:0000313" key="6">
    <source>
        <dbReference type="Proteomes" id="UP000054350"/>
    </source>
</evidence>
<dbReference type="EMBL" id="GG745364">
    <property type="protein sequence ID" value="KNE70088.1"/>
    <property type="molecule type" value="Genomic_DNA"/>
</dbReference>
<evidence type="ECO:0000256" key="2">
    <source>
        <dbReference type="ARBA" id="ARBA00023098"/>
    </source>
</evidence>
<dbReference type="eggNOG" id="KOG2624">
    <property type="taxonomic scope" value="Eukaryota"/>
</dbReference>
<keyword evidence="1" id="KW-0442">Lipid degradation</keyword>
<dbReference type="InterPro" id="IPR000073">
    <property type="entry name" value="AB_hydrolase_1"/>
</dbReference>